<dbReference type="Gene3D" id="2.60.120.330">
    <property type="entry name" value="B-lactam Antibiotic, Isopenicillin N Synthase, Chain"/>
    <property type="match status" value="1"/>
</dbReference>
<dbReference type="PANTHER" id="PTHR47991">
    <property type="entry name" value="OXOGLUTARATE/IRON-DEPENDENT DIOXYGENASE"/>
    <property type="match status" value="1"/>
</dbReference>
<comment type="similarity">
    <text evidence="1 4">Belongs to the iron/ascorbate-dependent oxidoreductase family.</text>
</comment>
<keyword evidence="3 4" id="KW-0408">Iron</keyword>
<dbReference type="PROSITE" id="PS51471">
    <property type="entry name" value="FE2OG_OXY"/>
    <property type="match status" value="1"/>
</dbReference>
<dbReference type="InterPro" id="IPR044861">
    <property type="entry name" value="IPNS-like_FE2OG_OXY"/>
</dbReference>
<keyword evidence="4" id="KW-0560">Oxidoreductase</keyword>
<dbReference type="AlphaFoldDB" id="A0A4P8JHR3"/>
<name>A0A4P8JHR3_9BRYO</name>
<dbReference type="InterPro" id="IPR050295">
    <property type="entry name" value="Plant_2OG-oxidoreductases"/>
</dbReference>
<dbReference type="EMBL" id="MK036763">
    <property type="protein sequence ID" value="QCP71067.1"/>
    <property type="molecule type" value="mRNA"/>
</dbReference>
<dbReference type="SUPFAM" id="SSF51197">
    <property type="entry name" value="Clavaminate synthase-like"/>
    <property type="match status" value="1"/>
</dbReference>
<dbReference type="InterPro" id="IPR027443">
    <property type="entry name" value="IPNS-like_sf"/>
</dbReference>
<protein>
    <submittedName>
        <fullName evidence="6">Flavone synthase</fullName>
    </submittedName>
</protein>
<reference evidence="6" key="1">
    <citation type="submission" date="2018-10" db="EMBL/GenBank/DDBJ databases">
        <title>Transcriptome sequencing and physiological analysis of Pohlia nutans under salt stress reveal the important roles of ROS-scavenging system.</title>
        <authorList>
            <person name="Zhang W."/>
            <person name="Liu S."/>
            <person name="Li C."/>
            <person name="Zhang P."/>
            <person name="Zhang P."/>
        </authorList>
    </citation>
    <scope>NUCLEOTIDE SEQUENCE</scope>
    <source>
        <strain evidence="6">Antarctic Moss No.L</strain>
    </source>
</reference>
<sequence length="350" mass="39238">MAAAVEQGICWSHERVQSVAEQGLLEIPASYIRPAEERPNSRQSSSLKEIPVIDLAQGGPDVSAQVGQACRDWGFFQVVNHGVPLELLERIREIGAHFYARPMEEKLAYACRDAGTAPEGYGSRMLVKDEQVLDWRDYIDHHSLPLSRRNINRWPADPPHYRSTIEEFSDETSKLAQRLLGFISESLGLPAQFLEEAVGEPSQNIVINFYPPCPQPDLTLGLQSHSDMGAITLLLQDDVAGLQVKRNNEWFTIQPMREAFVVNLGDMCQILTNDIYKSVEHRVVVNGERSRYSVATFYDPAKTRLISPAAPLVDKDRPALFPSILFGEHVATWYSKGPDGKKNIDSLVIE</sequence>
<keyword evidence="2 4" id="KW-0479">Metal-binding</keyword>
<dbReference type="InterPro" id="IPR026992">
    <property type="entry name" value="DIOX_N"/>
</dbReference>
<dbReference type="GO" id="GO:0016491">
    <property type="term" value="F:oxidoreductase activity"/>
    <property type="evidence" value="ECO:0007669"/>
    <property type="project" value="UniProtKB-KW"/>
</dbReference>
<evidence type="ECO:0000256" key="2">
    <source>
        <dbReference type="ARBA" id="ARBA00022723"/>
    </source>
</evidence>
<evidence type="ECO:0000256" key="3">
    <source>
        <dbReference type="ARBA" id="ARBA00023004"/>
    </source>
</evidence>
<dbReference type="Pfam" id="PF14226">
    <property type="entry name" value="DIOX_N"/>
    <property type="match status" value="1"/>
</dbReference>
<proteinExistence type="evidence at transcript level"/>
<feature type="domain" description="Fe2OG dioxygenase" evidence="5">
    <location>
        <begin position="200"/>
        <end position="300"/>
    </location>
</feature>
<evidence type="ECO:0000256" key="4">
    <source>
        <dbReference type="RuleBase" id="RU003682"/>
    </source>
</evidence>
<accession>A0A4P8JHR3</accession>
<dbReference type="Pfam" id="PF03171">
    <property type="entry name" value="2OG-FeII_Oxy"/>
    <property type="match status" value="1"/>
</dbReference>
<organism evidence="6">
    <name type="scientific">Pohlia nutans</name>
    <dbReference type="NCBI Taxonomy" id="140635"/>
    <lineage>
        <taxon>Eukaryota</taxon>
        <taxon>Viridiplantae</taxon>
        <taxon>Streptophyta</taxon>
        <taxon>Embryophyta</taxon>
        <taxon>Bryophyta</taxon>
        <taxon>Bryophytina</taxon>
        <taxon>Bryopsida</taxon>
        <taxon>Bryidae</taxon>
        <taxon>Bryanae</taxon>
        <taxon>Bryales</taxon>
        <taxon>Mniaceae</taxon>
        <taxon>Pohlia</taxon>
    </lineage>
</organism>
<gene>
    <name evidence="6" type="primary">FNS</name>
</gene>
<dbReference type="GO" id="GO:0046872">
    <property type="term" value="F:metal ion binding"/>
    <property type="evidence" value="ECO:0007669"/>
    <property type="project" value="UniProtKB-KW"/>
</dbReference>
<dbReference type="InterPro" id="IPR005123">
    <property type="entry name" value="Oxoglu/Fe-dep_dioxygenase_dom"/>
</dbReference>
<evidence type="ECO:0000259" key="5">
    <source>
        <dbReference type="PROSITE" id="PS51471"/>
    </source>
</evidence>
<dbReference type="FunFam" id="2.60.120.330:FF:000012">
    <property type="entry name" value="Gibberellin 20 oxidase 1"/>
    <property type="match status" value="1"/>
</dbReference>
<evidence type="ECO:0000256" key="1">
    <source>
        <dbReference type="ARBA" id="ARBA00008056"/>
    </source>
</evidence>
<evidence type="ECO:0000313" key="6">
    <source>
        <dbReference type="EMBL" id="QCP71067.1"/>
    </source>
</evidence>